<dbReference type="CDD" id="cd01131">
    <property type="entry name" value="PilT"/>
    <property type="match status" value="1"/>
</dbReference>
<protein>
    <recommendedName>
        <fullName evidence="2">AAA+ ATPase domain-containing protein</fullName>
    </recommendedName>
</protein>
<dbReference type="InterPro" id="IPR050921">
    <property type="entry name" value="T4SS_GSP_E_ATPase"/>
</dbReference>
<dbReference type="AlphaFoldDB" id="V2TSK7"/>
<dbReference type="Gene3D" id="3.40.50.300">
    <property type="entry name" value="P-loop containing nucleotide triphosphate hydrolases"/>
    <property type="match status" value="1"/>
</dbReference>
<dbReference type="SMART" id="SM00382">
    <property type="entry name" value="AAA"/>
    <property type="match status" value="1"/>
</dbReference>
<dbReference type="InterPro" id="IPR001482">
    <property type="entry name" value="T2SS/T4SS_dom"/>
</dbReference>
<name>V2TSK7_9GAMM</name>
<organism evidence="3 4">
    <name type="scientific">Acinetobacter nectaris CIP 110549</name>
    <dbReference type="NCBI Taxonomy" id="1392540"/>
    <lineage>
        <taxon>Bacteria</taxon>
        <taxon>Pseudomonadati</taxon>
        <taxon>Pseudomonadota</taxon>
        <taxon>Gammaproteobacteria</taxon>
        <taxon>Moraxellales</taxon>
        <taxon>Moraxellaceae</taxon>
        <taxon>Acinetobacter</taxon>
    </lineage>
</organism>
<dbReference type="GO" id="GO:0005524">
    <property type="term" value="F:ATP binding"/>
    <property type="evidence" value="ECO:0007669"/>
    <property type="project" value="InterPro"/>
</dbReference>
<dbReference type="HOGENOM" id="CLU_013446_4_0_6"/>
<dbReference type="Gene3D" id="3.30.450.90">
    <property type="match status" value="1"/>
</dbReference>
<comment type="similarity">
    <text evidence="1">Belongs to the GSP E family.</text>
</comment>
<evidence type="ECO:0000256" key="1">
    <source>
        <dbReference type="ARBA" id="ARBA00006611"/>
    </source>
</evidence>
<accession>V2TSK7</accession>
<dbReference type="GO" id="GO:0016887">
    <property type="term" value="F:ATP hydrolysis activity"/>
    <property type="evidence" value="ECO:0007669"/>
    <property type="project" value="InterPro"/>
</dbReference>
<dbReference type="Proteomes" id="UP000023785">
    <property type="component" value="Unassembled WGS sequence"/>
</dbReference>
<gene>
    <name evidence="3" type="ORF">P256_01097</name>
</gene>
<dbReference type="eggNOG" id="COG5008">
    <property type="taxonomic scope" value="Bacteria"/>
</dbReference>
<proteinExistence type="inferred from homology"/>
<evidence type="ECO:0000259" key="2">
    <source>
        <dbReference type="SMART" id="SM00382"/>
    </source>
</evidence>
<keyword evidence="4" id="KW-1185">Reference proteome</keyword>
<dbReference type="InterPro" id="IPR003593">
    <property type="entry name" value="AAA+_ATPase"/>
</dbReference>
<evidence type="ECO:0000313" key="3">
    <source>
        <dbReference type="EMBL" id="ESK40642.1"/>
    </source>
</evidence>
<dbReference type="EMBL" id="AYER01000003">
    <property type="protein sequence ID" value="ESK40642.1"/>
    <property type="molecule type" value="Genomic_DNA"/>
</dbReference>
<dbReference type="InterPro" id="IPR027417">
    <property type="entry name" value="P-loop_NTPase"/>
</dbReference>
<dbReference type="NCBIfam" id="TIGR01420">
    <property type="entry name" value="pilT_fam"/>
    <property type="match status" value="1"/>
</dbReference>
<reference evidence="3 4" key="1">
    <citation type="submission" date="2013-10" db="EMBL/GenBank/DDBJ databases">
        <title>The Genome Sequence of Acinetobacter nectaris CIP 110549.</title>
        <authorList>
            <consortium name="The Broad Institute Genomics Platform"/>
            <consortium name="The Broad Institute Genome Sequencing Center for Infectious Disease"/>
            <person name="Cerqueira G."/>
            <person name="Feldgarden M."/>
            <person name="Courvalin P."/>
            <person name="Grillot-Courvalin C."/>
            <person name="Clermont D."/>
            <person name="Rocha E."/>
            <person name="Yoon E.-J."/>
            <person name="Nemec A."/>
            <person name="Young S.K."/>
            <person name="Zeng Q."/>
            <person name="Gargeya S."/>
            <person name="Fitzgerald M."/>
            <person name="Abouelleil A."/>
            <person name="Alvarado L."/>
            <person name="Berlin A.M."/>
            <person name="Chapman S.B."/>
            <person name="Gainer-Dewar J."/>
            <person name="Goldberg J."/>
            <person name="Gnerre S."/>
            <person name="Griggs A."/>
            <person name="Gujja S."/>
            <person name="Hansen M."/>
            <person name="Howarth C."/>
            <person name="Imamovic A."/>
            <person name="Ireland A."/>
            <person name="Larimer J."/>
            <person name="McCowan C."/>
            <person name="Murphy C."/>
            <person name="Pearson M."/>
            <person name="Poon T.W."/>
            <person name="Priest M."/>
            <person name="Roberts A."/>
            <person name="Saif S."/>
            <person name="Shea T."/>
            <person name="Sykes S."/>
            <person name="Wortman J."/>
            <person name="Nusbaum C."/>
            <person name="Birren B."/>
        </authorList>
    </citation>
    <scope>NUCLEOTIDE SEQUENCE [LARGE SCALE GENOMIC DNA]</scope>
    <source>
        <strain evidence="3 4">CIP 110549</strain>
    </source>
</reference>
<dbReference type="PATRIC" id="fig|1392540.3.peg.1063"/>
<dbReference type="PANTHER" id="PTHR30486">
    <property type="entry name" value="TWITCHING MOTILITY PROTEIN PILT"/>
    <property type="match status" value="1"/>
</dbReference>
<dbReference type="STRING" id="1392540.P256_01097"/>
<dbReference type="Pfam" id="PF00437">
    <property type="entry name" value="T2SSE"/>
    <property type="match status" value="1"/>
</dbReference>
<dbReference type="FunFam" id="3.40.50.300:FF:001116">
    <property type="entry name" value="Type IV pili twitching motility protein PilT"/>
    <property type="match status" value="1"/>
</dbReference>
<sequence>MSMDFNDLLNLMSERKGSDLFITADREPSMKINGQLIPISSTKLSGEMIKQLIHSIMSTQQKEEFLTTKECNFAITNREKDRRFRVSAFYQRDLPGMVIRRIEHQIPSVDSLKLPPVLKELIMSKRGIILFVGGTGTGKSTSLASLIGHRNQNSTGHIITVEDPIEFIHNHAGCIITQREVGLDTASFEVALKNTLRQAPDVILIGEIRSKEVMDYALAFAETGHLVLATLHANNANQALDRITHFFETEKQNQIYMDLSLNLRAIVAQQLIPTVDKKSRRAAIEIMINSPLIADYIRKGQINDIKAVMTKSRELGMQTFDHALFDLYKDSIISYEEALKHADAPNDLRLKIKLSSEESSPTGHKLTFDGQT</sequence>
<dbReference type="PANTHER" id="PTHR30486:SF12">
    <property type="entry name" value="TYPE IV PILUS ATPASE PILU"/>
    <property type="match status" value="1"/>
</dbReference>
<feature type="domain" description="AAA+ ATPase" evidence="2">
    <location>
        <begin position="125"/>
        <end position="261"/>
    </location>
</feature>
<dbReference type="SUPFAM" id="SSF52540">
    <property type="entry name" value="P-loop containing nucleoside triphosphate hydrolases"/>
    <property type="match status" value="1"/>
</dbReference>
<evidence type="ECO:0000313" key="4">
    <source>
        <dbReference type="Proteomes" id="UP000023785"/>
    </source>
</evidence>
<dbReference type="InterPro" id="IPR006321">
    <property type="entry name" value="PilT/PilU"/>
</dbReference>
<comment type="caution">
    <text evidence="3">The sequence shown here is derived from an EMBL/GenBank/DDBJ whole genome shotgun (WGS) entry which is preliminary data.</text>
</comment>